<gene>
    <name evidence="2" type="ORF">CDEST_06237</name>
</gene>
<feature type="region of interest" description="Disordered" evidence="1">
    <location>
        <begin position="67"/>
        <end position="100"/>
    </location>
</feature>
<dbReference type="AlphaFoldDB" id="A0AAX4IE41"/>
<sequence>MCNIFYLVSDCPVCSKSIDLGHIDHPCFQFDKTSNSKIGTCGTVTSRLVPGPQDIVCHACCRKAQQGKKKEEEEGEEEERIRIREENKTSRFRSSVMSPVDKSRKAMAHLDSIIAVPSGSSPTFRQVFPLVGGVIQARHENEAENESALDPNPSLESQDSALDGDDDDGGGDHIEGTETTAKESQHQDAEQEEEETLSSPSTTEGLAQEVSSAELKCRIEEKQQKHILYGEPNIEAPKEASSSSPSPVDMRAALAKSRAQPPLLQTVKASDPDYIHPQTPQSATELRIESPWDTKAEEPLAEDDPWWYPEIWGPAKHLPAELARFLDRLPPAYDFHGHRIYIFCDDIEYKAIEECVTVLLVTPDGTRARIVSGELYDEGARLVTNRQLARVRYEELSGEEREKMARGEQCCIFYPCRVACCPMLHKDGQHQPMAPKGETLLSAMERGYEWRKNWELESPRPSSSTWSHPPGEPPTLPGHWFPIANDWRRAPSPELGAEEERPDSCFLDDSMPETETGDEKVGRFAFRGRVGRIRPGYHHAGTRGDGSPVPRDQRARRPIP</sequence>
<proteinExistence type="predicted"/>
<feature type="compositionally biased region" description="Basic and acidic residues" evidence="1">
    <location>
        <begin position="551"/>
        <end position="560"/>
    </location>
</feature>
<evidence type="ECO:0000313" key="2">
    <source>
        <dbReference type="EMBL" id="WQF81223.1"/>
    </source>
</evidence>
<organism evidence="2 3">
    <name type="scientific">Colletotrichum destructivum</name>
    <dbReference type="NCBI Taxonomy" id="34406"/>
    <lineage>
        <taxon>Eukaryota</taxon>
        <taxon>Fungi</taxon>
        <taxon>Dikarya</taxon>
        <taxon>Ascomycota</taxon>
        <taxon>Pezizomycotina</taxon>
        <taxon>Sordariomycetes</taxon>
        <taxon>Hypocreomycetidae</taxon>
        <taxon>Glomerellales</taxon>
        <taxon>Glomerellaceae</taxon>
        <taxon>Colletotrichum</taxon>
        <taxon>Colletotrichum destructivum species complex</taxon>
    </lineage>
</organism>
<name>A0AAX4IE41_9PEZI</name>
<feature type="compositionally biased region" description="Basic and acidic residues" evidence="1">
    <location>
        <begin position="79"/>
        <end position="89"/>
    </location>
</feature>
<dbReference type="KEGG" id="cdet:87942740"/>
<keyword evidence="3" id="KW-1185">Reference proteome</keyword>
<feature type="region of interest" description="Disordered" evidence="1">
    <location>
        <begin position="140"/>
        <end position="212"/>
    </location>
</feature>
<protein>
    <submittedName>
        <fullName evidence="2">Uncharacterized protein</fullName>
    </submittedName>
</protein>
<feature type="region of interest" description="Disordered" evidence="1">
    <location>
        <begin position="458"/>
        <end position="560"/>
    </location>
</feature>
<dbReference type="GeneID" id="87942740"/>
<dbReference type="RefSeq" id="XP_062778447.1">
    <property type="nucleotide sequence ID" value="XM_062922396.1"/>
</dbReference>
<reference evidence="3" key="1">
    <citation type="journal article" date="2023" name="bioRxiv">
        <title>Complete genome of the Medicago anthracnose fungus, Colletotrichum destructivum, reveals a mini-chromosome-like region within a core chromosome.</title>
        <authorList>
            <person name="Lapalu N."/>
            <person name="Simon A."/>
            <person name="Lu A."/>
            <person name="Plaumann P.-L."/>
            <person name="Amselem J."/>
            <person name="Pigne S."/>
            <person name="Auger A."/>
            <person name="Koch C."/>
            <person name="Dallery J.-F."/>
            <person name="O'Connell R.J."/>
        </authorList>
    </citation>
    <scope>NUCLEOTIDE SEQUENCE [LARGE SCALE GENOMIC DNA]</scope>
    <source>
        <strain evidence="3">CBS 520.97</strain>
    </source>
</reference>
<dbReference type="Proteomes" id="UP001322277">
    <property type="component" value="Chromosome 4"/>
</dbReference>
<evidence type="ECO:0000256" key="1">
    <source>
        <dbReference type="SAM" id="MobiDB-lite"/>
    </source>
</evidence>
<feature type="compositionally biased region" description="Basic and acidic residues" evidence="1">
    <location>
        <begin position="170"/>
        <end position="189"/>
    </location>
</feature>
<dbReference type="EMBL" id="CP137308">
    <property type="protein sequence ID" value="WQF81223.1"/>
    <property type="molecule type" value="Genomic_DNA"/>
</dbReference>
<accession>A0AAX4IE41</accession>
<feature type="compositionally biased region" description="Basic residues" evidence="1">
    <location>
        <begin position="529"/>
        <end position="541"/>
    </location>
</feature>
<evidence type="ECO:0000313" key="3">
    <source>
        <dbReference type="Proteomes" id="UP001322277"/>
    </source>
</evidence>